<dbReference type="InterPro" id="IPR001563">
    <property type="entry name" value="Peptidase_S10"/>
</dbReference>
<evidence type="ECO:0000256" key="4">
    <source>
        <dbReference type="ARBA" id="ARBA00022801"/>
    </source>
</evidence>
<dbReference type="InterPro" id="IPR029058">
    <property type="entry name" value="AB_hydrolase_fold"/>
</dbReference>
<evidence type="ECO:0000256" key="5">
    <source>
        <dbReference type="ARBA" id="ARBA00023180"/>
    </source>
</evidence>
<dbReference type="GO" id="GO:0006508">
    <property type="term" value="P:proteolysis"/>
    <property type="evidence" value="ECO:0007669"/>
    <property type="project" value="UniProtKB-KW"/>
</dbReference>
<comment type="similarity">
    <text evidence="1">Belongs to the peptidase S10 family.</text>
</comment>
<organism evidence="7 8">
    <name type="scientific">Heracleum sosnowskyi</name>
    <dbReference type="NCBI Taxonomy" id="360622"/>
    <lineage>
        <taxon>Eukaryota</taxon>
        <taxon>Viridiplantae</taxon>
        <taxon>Streptophyta</taxon>
        <taxon>Embryophyta</taxon>
        <taxon>Tracheophyta</taxon>
        <taxon>Spermatophyta</taxon>
        <taxon>Magnoliopsida</taxon>
        <taxon>eudicotyledons</taxon>
        <taxon>Gunneridae</taxon>
        <taxon>Pentapetalae</taxon>
        <taxon>asterids</taxon>
        <taxon>campanulids</taxon>
        <taxon>Apiales</taxon>
        <taxon>Apiaceae</taxon>
        <taxon>Apioideae</taxon>
        <taxon>apioid superclade</taxon>
        <taxon>Tordylieae</taxon>
        <taxon>Tordyliinae</taxon>
        <taxon>Heracleum</taxon>
    </lineage>
</organism>
<keyword evidence="6" id="KW-0732">Signal</keyword>
<dbReference type="Gene3D" id="3.40.50.1820">
    <property type="entry name" value="alpha/beta hydrolase"/>
    <property type="match status" value="1"/>
</dbReference>
<keyword evidence="3" id="KW-0645">Protease</keyword>
<reference evidence="7" key="1">
    <citation type="submission" date="2023-02" db="EMBL/GenBank/DDBJ databases">
        <title>Genome of toxic invasive species Heracleum sosnowskyi carries increased number of genes despite the absence of recent whole-genome duplications.</title>
        <authorList>
            <person name="Schelkunov M."/>
            <person name="Shtratnikova V."/>
            <person name="Makarenko M."/>
            <person name="Klepikova A."/>
            <person name="Omelchenko D."/>
            <person name="Novikova G."/>
            <person name="Obukhova E."/>
            <person name="Bogdanov V."/>
            <person name="Penin A."/>
            <person name="Logacheva M."/>
        </authorList>
    </citation>
    <scope>NUCLEOTIDE SEQUENCE</scope>
    <source>
        <strain evidence="7">Hsosn_3</strain>
        <tissue evidence="7">Leaf</tissue>
    </source>
</reference>
<evidence type="ECO:0000256" key="3">
    <source>
        <dbReference type="ARBA" id="ARBA00022670"/>
    </source>
</evidence>
<dbReference type="PANTHER" id="PTHR11802:SF113">
    <property type="entry name" value="SERINE CARBOXYPEPTIDASE CTSA-4.1"/>
    <property type="match status" value="1"/>
</dbReference>
<dbReference type="AlphaFoldDB" id="A0AAD8N8A3"/>
<name>A0AAD8N8A3_9APIA</name>
<keyword evidence="8" id="KW-1185">Reference proteome</keyword>
<comment type="caution">
    <text evidence="7">The sequence shown here is derived from an EMBL/GenBank/DDBJ whole genome shotgun (WGS) entry which is preliminary data.</text>
</comment>
<keyword evidence="2 7" id="KW-0121">Carboxypeptidase</keyword>
<feature type="signal peptide" evidence="6">
    <location>
        <begin position="1"/>
        <end position="21"/>
    </location>
</feature>
<gene>
    <name evidence="7" type="ORF">POM88_008221</name>
</gene>
<dbReference type="GO" id="GO:0004185">
    <property type="term" value="F:serine-type carboxypeptidase activity"/>
    <property type="evidence" value="ECO:0007669"/>
    <property type="project" value="InterPro"/>
</dbReference>
<dbReference type="PANTHER" id="PTHR11802">
    <property type="entry name" value="SERINE PROTEASE FAMILY S10 SERINE CARBOXYPEPTIDASE"/>
    <property type="match status" value="1"/>
</dbReference>
<evidence type="ECO:0000313" key="7">
    <source>
        <dbReference type="EMBL" id="KAK1398358.1"/>
    </source>
</evidence>
<dbReference type="Pfam" id="PF00450">
    <property type="entry name" value="Peptidase_S10"/>
    <property type="match status" value="1"/>
</dbReference>
<dbReference type="GO" id="GO:0005773">
    <property type="term" value="C:vacuole"/>
    <property type="evidence" value="ECO:0007669"/>
    <property type="project" value="TreeGrafter"/>
</dbReference>
<proteinExistence type="inferred from homology"/>
<dbReference type="Proteomes" id="UP001237642">
    <property type="component" value="Unassembled WGS sequence"/>
</dbReference>
<evidence type="ECO:0000256" key="2">
    <source>
        <dbReference type="ARBA" id="ARBA00022645"/>
    </source>
</evidence>
<reference evidence="7" key="2">
    <citation type="submission" date="2023-05" db="EMBL/GenBank/DDBJ databases">
        <authorList>
            <person name="Schelkunov M.I."/>
        </authorList>
    </citation>
    <scope>NUCLEOTIDE SEQUENCE</scope>
    <source>
        <strain evidence="7">Hsosn_3</strain>
        <tissue evidence="7">Leaf</tissue>
    </source>
</reference>
<dbReference type="SUPFAM" id="SSF53474">
    <property type="entry name" value="alpha/beta-Hydrolases"/>
    <property type="match status" value="1"/>
</dbReference>
<evidence type="ECO:0000313" key="8">
    <source>
        <dbReference type="Proteomes" id="UP001237642"/>
    </source>
</evidence>
<keyword evidence="5" id="KW-0325">Glycoprotein</keyword>
<evidence type="ECO:0000256" key="1">
    <source>
        <dbReference type="ARBA" id="ARBA00009431"/>
    </source>
</evidence>
<protein>
    <submittedName>
        <fullName evidence="7">Serine carboxypeptidase-like 49</fullName>
    </submittedName>
</protein>
<accession>A0AAD8N8A3</accession>
<dbReference type="EMBL" id="JAUIZM010000002">
    <property type="protein sequence ID" value="KAK1398358.1"/>
    <property type="molecule type" value="Genomic_DNA"/>
</dbReference>
<keyword evidence="4" id="KW-0378">Hydrolase</keyword>
<sequence>MAPSLPPLSFSLFFLLLSVSAFSSYATNSHFHESLTDKFIRDLNLFPTHDVNIVPPGTLDTTQNSRLVEKKITFPVLWDSGATVEDLGHHAGFYRLPHSKDARLFYYFFESRRSKADPVVIWLTGGPGCSSSLALFYENGPFHITKNMSLSWNSYGWDKVCSCLVRYLSYQSLLKEVSSICLTI</sequence>
<feature type="chain" id="PRO_5042070183" evidence="6">
    <location>
        <begin position="22"/>
        <end position="184"/>
    </location>
</feature>
<evidence type="ECO:0000256" key="6">
    <source>
        <dbReference type="SAM" id="SignalP"/>
    </source>
</evidence>